<name>A0A0D2NXX4_HYPSF</name>
<feature type="signal peptide" evidence="2">
    <location>
        <begin position="1"/>
        <end position="16"/>
    </location>
</feature>
<dbReference type="Proteomes" id="UP000054270">
    <property type="component" value="Unassembled WGS sequence"/>
</dbReference>
<gene>
    <name evidence="3" type="ORF">HYPSUDRAFT_209633</name>
</gene>
<keyword evidence="2" id="KW-0732">Signal</keyword>
<sequence length="181" mass="18133">MFRLLCVLAAALVCAAQTILTTDSNGNPITTTIGVPAATTAASATTTPAVTTTTPLTTTTTPVSTTTTPATTTTTPATIAPQPTVQQGGPVGQPASTTITPGAPISYVYTTVIGGVTSVVADVFTPTSPSTIEVLPTGTGTILDFSAYQSIYGTLTAPATRPIVPIMYTLSAVVAIWTVLA</sequence>
<accession>A0A0D2NXX4</accession>
<evidence type="ECO:0000256" key="1">
    <source>
        <dbReference type="SAM" id="MobiDB-lite"/>
    </source>
</evidence>
<dbReference type="STRING" id="945553.A0A0D2NXX4"/>
<dbReference type="AlphaFoldDB" id="A0A0D2NXX4"/>
<organism evidence="3 4">
    <name type="scientific">Hypholoma sublateritium (strain FD-334 SS-4)</name>
    <dbReference type="NCBI Taxonomy" id="945553"/>
    <lineage>
        <taxon>Eukaryota</taxon>
        <taxon>Fungi</taxon>
        <taxon>Dikarya</taxon>
        <taxon>Basidiomycota</taxon>
        <taxon>Agaricomycotina</taxon>
        <taxon>Agaricomycetes</taxon>
        <taxon>Agaricomycetidae</taxon>
        <taxon>Agaricales</taxon>
        <taxon>Agaricineae</taxon>
        <taxon>Strophariaceae</taxon>
        <taxon>Hypholoma</taxon>
    </lineage>
</organism>
<protein>
    <submittedName>
        <fullName evidence="3">Uncharacterized protein</fullName>
    </submittedName>
</protein>
<proteinExistence type="predicted"/>
<evidence type="ECO:0000313" key="3">
    <source>
        <dbReference type="EMBL" id="KJA13330.1"/>
    </source>
</evidence>
<reference evidence="4" key="1">
    <citation type="submission" date="2014-04" db="EMBL/GenBank/DDBJ databases">
        <title>Evolutionary Origins and Diversification of the Mycorrhizal Mutualists.</title>
        <authorList>
            <consortium name="DOE Joint Genome Institute"/>
            <consortium name="Mycorrhizal Genomics Consortium"/>
            <person name="Kohler A."/>
            <person name="Kuo A."/>
            <person name="Nagy L.G."/>
            <person name="Floudas D."/>
            <person name="Copeland A."/>
            <person name="Barry K.W."/>
            <person name="Cichocki N."/>
            <person name="Veneault-Fourrey C."/>
            <person name="LaButti K."/>
            <person name="Lindquist E.A."/>
            <person name="Lipzen A."/>
            <person name="Lundell T."/>
            <person name="Morin E."/>
            <person name="Murat C."/>
            <person name="Riley R."/>
            <person name="Ohm R."/>
            <person name="Sun H."/>
            <person name="Tunlid A."/>
            <person name="Henrissat B."/>
            <person name="Grigoriev I.V."/>
            <person name="Hibbett D.S."/>
            <person name="Martin F."/>
        </authorList>
    </citation>
    <scope>NUCLEOTIDE SEQUENCE [LARGE SCALE GENOMIC DNA]</scope>
    <source>
        <strain evidence="4">FD-334 SS-4</strain>
    </source>
</reference>
<feature type="region of interest" description="Disordered" evidence="1">
    <location>
        <begin position="46"/>
        <end position="94"/>
    </location>
</feature>
<dbReference type="OrthoDB" id="3257429at2759"/>
<keyword evidence="4" id="KW-1185">Reference proteome</keyword>
<evidence type="ECO:0000256" key="2">
    <source>
        <dbReference type="SAM" id="SignalP"/>
    </source>
</evidence>
<evidence type="ECO:0000313" key="4">
    <source>
        <dbReference type="Proteomes" id="UP000054270"/>
    </source>
</evidence>
<feature type="chain" id="PRO_5002248092" evidence="2">
    <location>
        <begin position="17"/>
        <end position="181"/>
    </location>
</feature>
<dbReference type="EMBL" id="KN817753">
    <property type="protein sequence ID" value="KJA13330.1"/>
    <property type="molecule type" value="Genomic_DNA"/>
</dbReference>
<dbReference type="OMA" id="AGGIWIF"/>